<dbReference type="InterPro" id="IPR027417">
    <property type="entry name" value="P-loop_NTPase"/>
</dbReference>
<organism evidence="13">
    <name type="scientific">Darwinula stevensoni</name>
    <dbReference type="NCBI Taxonomy" id="69355"/>
    <lineage>
        <taxon>Eukaryota</taxon>
        <taxon>Metazoa</taxon>
        <taxon>Ecdysozoa</taxon>
        <taxon>Arthropoda</taxon>
        <taxon>Crustacea</taxon>
        <taxon>Oligostraca</taxon>
        <taxon>Ostracoda</taxon>
        <taxon>Podocopa</taxon>
        <taxon>Podocopida</taxon>
        <taxon>Darwinulocopina</taxon>
        <taxon>Darwinuloidea</taxon>
        <taxon>Darwinulidae</taxon>
        <taxon>Darwinula</taxon>
    </lineage>
</organism>
<name>A0A7R8XGJ2_9CRUS</name>
<evidence type="ECO:0000313" key="14">
    <source>
        <dbReference type="Proteomes" id="UP000677054"/>
    </source>
</evidence>
<proteinExistence type="inferred from homology"/>
<dbReference type="PROSITE" id="PS51419">
    <property type="entry name" value="RAB"/>
    <property type="match status" value="1"/>
</dbReference>
<reference evidence="13" key="1">
    <citation type="submission" date="2020-11" db="EMBL/GenBank/DDBJ databases">
        <authorList>
            <person name="Tran Van P."/>
        </authorList>
    </citation>
    <scope>NUCLEOTIDE SEQUENCE</scope>
</reference>
<evidence type="ECO:0000256" key="6">
    <source>
        <dbReference type="ARBA" id="ARBA00023134"/>
    </source>
</evidence>
<dbReference type="PROSITE" id="PS51421">
    <property type="entry name" value="RAS"/>
    <property type="match status" value="1"/>
</dbReference>
<evidence type="ECO:0000256" key="5">
    <source>
        <dbReference type="ARBA" id="ARBA00022842"/>
    </source>
</evidence>
<dbReference type="FunFam" id="3.40.50.300:FF:000273">
    <property type="entry name" value="GTP-binding protein Rheb homolog"/>
    <property type="match status" value="1"/>
</dbReference>
<evidence type="ECO:0000256" key="2">
    <source>
        <dbReference type="ARBA" id="ARBA00022723"/>
    </source>
</evidence>
<evidence type="ECO:0000256" key="10">
    <source>
        <dbReference type="ARBA" id="ARBA00037811"/>
    </source>
</evidence>
<evidence type="ECO:0000256" key="1">
    <source>
        <dbReference type="ARBA" id="ARBA00022481"/>
    </source>
</evidence>
<comment type="catalytic activity">
    <reaction evidence="12">
        <text>GTP + H2O = GDP + phosphate + H(+)</text>
        <dbReference type="Rhea" id="RHEA:19669"/>
        <dbReference type="ChEBI" id="CHEBI:15377"/>
        <dbReference type="ChEBI" id="CHEBI:15378"/>
        <dbReference type="ChEBI" id="CHEBI:37565"/>
        <dbReference type="ChEBI" id="CHEBI:43474"/>
        <dbReference type="ChEBI" id="CHEBI:58189"/>
    </reaction>
    <physiologicalReaction direction="left-to-right" evidence="12">
        <dbReference type="Rhea" id="RHEA:19670"/>
    </physiologicalReaction>
</comment>
<comment type="subcellular location">
    <subcellularLocation>
        <location evidence="10">Endoplasmic reticulum membrane</location>
        <topology evidence="10">Lipid-anchor</topology>
        <orientation evidence="10">Cytoplasmic side</orientation>
    </subcellularLocation>
</comment>
<keyword evidence="3" id="KW-0547">Nucleotide-binding</keyword>
<dbReference type="GO" id="GO:0005525">
    <property type="term" value="F:GTP binding"/>
    <property type="evidence" value="ECO:0007669"/>
    <property type="project" value="UniProtKB-KW"/>
</dbReference>
<dbReference type="EMBL" id="LR900944">
    <property type="protein sequence ID" value="CAD7247345.1"/>
    <property type="molecule type" value="Genomic_DNA"/>
</dbReference>
<dbReference type="PROSITE" id="PS51420">
    <property type="entry name" value="RHO"/>
    <property type="match status" value="1"/>
</dbReference>
<dbReference type="NCBIfam" id="TIGR00231">
    <property type="entry name" value="small_GTP"/>
    <property type="match status" value="1"/>
</dbReference>
<dbReference type="InterPro" id="IPR005225">
    <property type="entry name" value="Small_GTP-bd"/>
</dbReference>
<dbReference type="SMART" id="SM00173">
    <property type="entry name" value="RAS"/>
    <property type="match status" value="1"/>
</dbReference>
<keyword evidence="4" id="KW-0378">Hydrolase</keyword>
<dbReference type="Proteomes" id="UP000677054">
    <property type="component" value="Unassembled WGS sequence"/>
</dbReference>
<keyword evidence="14" id="KW-1185">Reference proteome</keyword>
<evidence type="ECO:0000256" key="3">
    <source>
        <dbReference type="ARBA" id="ARBA00022741"/>
    </source>
</evidence>
<dbReference type="SMART" id="SM00175">
    <property type="entry name" value="RAB"/>
    <property type="match status" value="1"/>
</dbReference>
<dbReference type="CDD" id="cd04137">
    <property type="entry name" value="RheB"/>
    <property type="match status" value="1"/>
</dbReference>
<keyword evidence="5" id="KW-0460">Magnesium</keyword>
<comment type="similarity">
    <text evidence="11">Belongs to the small GTPase superfamily. Rheb family.</text>
</comment>
<accession>A0A7R8XGJ2</accession>
<keyword evidence="6" id="KW-0342">GTP-binding</keyword>
<keyword evidence="9" id="KW-0636">Prenylation</keyword>
<keyword evidence="1" id="KW-0488">Methylation</keyword>
<dbReference type="PANTHER" id="PTHR24070">
    <property type="entry name" value="RAS, DI-RAS, AND RHEB FAMILY MEMBERS OF SMALL GTPASE SUPERFAMILY"/>
    <property type="match status" value="1"/>
</dbReference>
<dbReference type="InterPro" id="IPR020849">
    <property type="entry name" value="Small_GTPase_Ras-type"/>
</dbReference>
<dbReference type="SUPFAM" id="SSF52540">
    <property type="entry name" value="P-loop containing nucleoside triphosphate hydrolases"/>
    <property type="match status" value="1"/>
</dbReference>
<dbReference type="Pfam" id="PF00071">
    <property type="entry name" value="Ras"/>
    <property type="match status" value="1"/>
</dbReference>
<evidence type="ECO:0000256" key="7">
    <source>
        <dbReference type="ARBA" id="ARBA00023136"/>
    </source>
</evidence>
<evidence type="ECO:0000256" key="8">
    <source>
        <dbReference type="ARBA" id="ARBA00023288"/>
    </source>
</evidence>
<dbReference type="GO" id="GO:0007165">
    <property type="term" value="P:signal transduction"/>
    <property type="evidence" value="ECO:0007669"/>
    <property type="project" value="InterPro"/>
</dbReference>
<evidence type="ECO:0000256" key="4">
    <source>
        <dbReference type="ARBA" id="ARBA00022801"/>
    </source>
</evidence>
<keyword evidence="8" id="KW-0449">Lipoprotein</keyword>
<dbReference type="PRINTS" id="PR00449">
    <property type="entry name" value="RASTRNSFRMNG"/>
</dbReference>
<dbReference type="InterPro" id="IPR001806">
    <property type="entry name" value="Small_GTPase"/>
</dbReference>
<dbReference type="GO" id="GO:0005789">
    <property type="term" value="C:endoplasmic reticulum membrane"/>
    <property type="evidence" value="ECO:0007669"/>
    <property type="project" value="UniProtKB-SubCell"/>
</dbReference>
<evidence type="ECO:0000256" key="12">
    <source>
        <dbReference type="ARBA" id="ARBA00049117"/>
    </source>
</evidence>
<keyword evidence="7" id="KW-0472">Membrane</keyword>
<dbReference type="EMBL" id="CAJPEV010001427">
    <property type="protein sequence ID" value="CAG0892579.1"/>
    <property type="molecule type" value="Genomic_DNA"/>
</dbReference>
<dbReference type="GO" id="GO:0003924">
    <property type="term" value="F:GTPase activity"/>
    <property type="evidence" value="ECO:0007669"/>
    <property type="project" value="InterPro"/>
</dbReference>
<evidence type="ECO:0000313" key="13">
    <source>
        <dbReference type="EMBL" id="CAD7247345.1"/>
    </source>
</evidence>
<protein>
    <recommendedName>
        <fullName evidence="15">Rheb</fullName>
    </recommendedName>
</protein>
<evidence type="ECO:0000256" key="11">
    <source>
        <dbReference type="ARBA" id="ARBA00037969"/>
    </source>
</evidence>
<keyword evidence="2" id="KW-0479">Metal-binding</keyword>
<dbReference type="AlphaFoldDB" id="A0A7R8XGJ2"/>
<dbReference type="OrthoDB" id="25818at2759"/>
<dbReference type="GO" id="GO:0046872">
    <property type="term" value="F:metal ion binding"/>
    <property type="evidence" value="ECO:0007669"/>
    <property type="project" value="UniProtKB-KW"/>
</dbReference>
<gene>
    <name evidence="13" type="ORF">DSTB1V02_LOCUS7178</name>
</gene>
<evidence type="ECO:0008006" key="15">
    <source>
        <dbReference type="Google" id="ProtNLM"/>
    </source>
</evidence>
<dbReference type="Gene3D" id="3.40.50.300">
    <property type="entry name" value="P-loop containing nucleotide triphosphate hydrolases"/>
    <property type="match status" value="1"/>
</dbReference>
<dbReference type="SMART" id="SM00174">
    <property type="entry name" value="RHO"/>
    <property type="match status" value="1"/>
</dbReference>
<sequence>MPPKQRKIAIMGFRSVGKSSLTIQFVDGQFVESYDPTVENTFTKRIKVRGQEYELKLVDTAGQDEYDIFPSAIAMDTHGYLLVYSTTSAKSYEVVQVIYEKLIDMTGKASVPIALVGNKTDLHLERVIPFEEGKKLADSWKVPFLEASAKENESAARVFQTLIQVIEEADGTGSQEKSSCILS</sequence>
<evidence type="ECO:0000256" key="9">
    <source>
        <dbReference type="ARBA" id="ARBA00023289"/>
    </source>
</evidence>